<name>A0A4P9XUD7_9FUNG</name>
<proteinExistence type="inferred from homology"/>
<evidence type="ECO:0000313" key="13">
    <source>
        <dbReference type="Proteomes" id="UP000271241"/>
    </source>
</evidence>
<dbReference type="OrthoDB" id="5516033at2759"/>
<dbReference type="Proteomes" id="UP000271241">
    <property type="component" value="Unassembled WGS sequence"/>
</dbReference>
<reference evidence="13" key="1">
    <citation type="journal article" date="2018" name="Nat. Microbiol.">
        <title>Leveraging single-cell genomics to expand the fungal tree of life.</title>
        <authorList>
            <person name="Ahrendt S.R."/>
            <person name="Quandt C.A."/>
            <person name="Ciobanu D."/>
            <person name="Clum A."/>
            <person name="Salamov A."/>
            <person name="Andreopoulos B."/>
            <person name="Cheng J.F."/>
            <person name="Woyke T."/>
            <person name="Pelin A."/>
            <person name="Henrissat B."/>
            <person name="Reynolds N.K."/>
            <person name="Benny G.L."/>
            <person name="Smith M.E."/>
            <person name="James T.Y."/>
            <person name="Grigoriev I.V."/>
        </authorList>
    </citation>
    <scope>NUCLEOTIDE SEQUENCE [LARGE SCALE GENOMIC DNA]</scope>
    <source>
        <strain evidence="13">RSA 1356</strain>
    </source>
</reference>
<feature type="transmembrane region" description="Helical" evidence="11">
    <location>
        <begin position="21"/>
        <end position="40"/>
    </location>
</feature>
<dbReference type="GO" id="GO:0033617">
    <property type="term" value="P:mitochondrial respiratory chain complex IV assembly"/>
    <property type="evidence" value="ECO:0007669"/>
    <property type="project" value="TreeGrafter"/>
</dbReference>
<evidence type="ECO:0000256" key="6">
    <source>
        <dbReference type="ARBA" id="ARBA00022692"/>
    </source>
</evidence>
<evidence type="ECO:0000256" key="8">
    <source>
        <dbReference type="ARBA" id="ARBA00022989"/>
    </source>
</evidence>
<dbReference type="STRING" id="78915.A0A4P9XUD7"/>
<evidence type="ECO:0000256" key="5">
    <source>
        <dbReference type="ARBA" id="ARBA00019222"/>
    </source>
</evidence>
<organism evidence="12 13">
    <name type="scientific">Thamnocephalis sphaerospora</name>
    <dbReference type="NCBI Taxonomy" id="78915"/>
    <lineage>
        <taxon>Eukaryota</taxon>
        <taxon>Fungi</taxon>
        <taxon>Fungi incertae sedis</taxon>
        <taxon>Zoopagomycota</taxon>
        <taxon>Zoopagomycotina</taxon>
        <taxon>Zoopagomycetes</taxon>
        <taxon>Zoopagales</taxon>
        <taxon>Sigmoideomycetaceae</taxon>
        <taxon>Thamnocephalis</taxon>
    </lineage>
</organism>
<dbReference type="PANTHER" id="PTHR17130:SF14">
    <property type="entry name" value="CYTOCHROME C OXIDASE ASSEMBLY PROTEIN COX16 HOMOLOG, MITOCHONDRIAL"/>
    <property type="match status" value="1"/>
</dbReference>
<comment type="subcellular location">
    <subcellularLocation>
        <location evidence="2">Mitochondrion inner membrane</location>
        <topology evidence="2">Single-pass membrane protein</topology>
    </subcellularLocation>
</comment>
<dbReference type="EMBL" id="KZ992486">
    <property type="protein sequence ID" value="RKP09835.1"/>
    <property type="molecule type" value="Genomic_DNA"/>
</dbReference>
<evidence type="ECO:0000256" key="10">
    <source>
        <dbReference type="ARBA" id="ARBA00023136"/>
    </source>
</evidence>
<keyword evidence="13" id="KW-1185">Reference proteome</keyword>
<keyword evidence="6 11" id="KW-0812">Transmembrane</keyword>
<comment type="function">
    <text evidence="1">Required for the assembly of the mitochondrial respiratory chain complex IV (CIV), also known as cytochrome c oxidase. May participate in merging the COX1 and COX2 assembly lines.</text>
</comment>
<dbReference type="Pfam" id="PF14138">
    <property type="entry name" value="COX16"/>
    <property type="match status" value="1"/>
</dbReference>
<dbReference type="PANTHER" id="PTHR17130">
    <property type="entry name" value="MITOCHONDRIAL OUTER MEMBRANE PROTEIN 25"/>
    <property type="match status" value="1"/>
</dbReference>
<keyword evidence="7" id="KW-0999">Mitochondrion inner membrane</keyword>
<dbReference type="AlphaFoldDB" id="A0A4P9XUD7"/>
<keyword evidence="9" id="KW-0496">Mitochondrion</keyword>
<keyword evidence="8 11" id="KW-1133">Transmembrane helix</keyword>
<feature type="non-terminal residue" evidence="12">
    <location>
        <position position="1"/>
    </location>
</feature>
<evidence type="ECO:0000256" key="11">
    <source>
        <dbReference type="SAM" id="Phobius"/>
    </source>
</evidence>
<evidence type="ECO:0000256" key="2">
    <source>
        <dbReference type="ARBA" id="ARBA00004434"/>
    </source>
</evidence>
<sequence>TSRGHNRKGSSFAQLLRRHPVAMFGLPFCLLMVGGSFALAEFTQTRYDLRARTASKLDNEAKLRLESDRRQLSLQEEYWASEG</sequence>
<evidence type="ECO:0000256" key="1">
    <source>
        <dbReference type="ARBA" id="ARBA00002490"/>
    </source>
</evidence>
<evidence type="ECO:0000256" key="4">
    <source>
        <dbReference type="ARBA" id="ARBA00015368"/>
    </source>
</evidence>
<evidence type="ECO:0000256" key="3">
    <source>
        <dbReference type="ARBA" id="ARBA00008370"/>
    </source>
</evidence>
<evidence type="ECO:0000256" key="9">
    <source>
        <dbReference type="ARBA" id="ARBA00023128"/>
    </source>
</evidence>
<keyword evidence="10 11" id="KW-0472">Membrane</keyword>
<dbReference type="GO" id="GO:0005743">
    <property type="term" value="C:mitochondrial inner membrane"/>
    <property type="evidence" value="ECO:0007669"/>
    <property type="project" value="UniProtKB-SubCell"/>
</dbReference>
<evidence type="ECO:0000313" key="12">
    <source>
        <dbReference type="EMBL" id="RKP09835.1"/>
    </source>
</evidence>
<feature type="non-terminal residue" evidence="12">
    <location>
        <position position="83"/>
    </location>
</feature>
<accession>A0A4P9XUD7</accession>
<protein>
    <recommendedName>
        <fullName evidence="4">Cytochrome c oxidase assembly protein COX16, mitochondrial</fullName>
    </recommendedName>
    <alternativeName>
        <fullName evidence="5">Cytochrome c oxidase assembly protein cox16, mitochondrial</fullName>
    </alternativeName>
</protein>
<evidence type="ECO:0000256" key="7">
    <source>
        <dbReference type="ARBA" id="ARBA00022792"/>
    </source>
</evidence>
<comment type="similarity">
    <text evidence="3">Belongs to the COX16 family.</text>
</comment>
<gene>
    <name evidence="12" type="ORF">THASP1DRAFT_7966</name>
</gene>
<dbReference type="InterPro" id="IPR020164">
    <property type="entry name" value="Cyt_c_Oxase_assmbl_COX16"/>
</dbReference>